<gene>
    <name evidence="8 10" type="primary">tadA</name>
    <name evidence="10" type="ORF">EJP77_18825</name>
</gene>
<dbReference type="RefSeq" id="WP_127200808.1">
    <property type="nucleotide sequence ID" value="NZ_RZNX01000012.1"/>
</dbReference>
<dbReference type="InterPro" id="IPR058535">
    <property type="entry name" value="MafB19-deam"/>
</dbReference>
<evidence type="ECO:0000313" key="11">
    <source>
        <dbReference type="Proteomes" id="UP000272464"/>
    </source>
</evidence>
<proteinExistence type="inferred from homology"/>
<comment type="caution">
    <text evidence="10">The sequence shown here is derived from an EMBL/GenBank/DDBJ whole genome shotgun (WGS) entry which is preliminary data.</text>
</comment>
<comment type="subunit">
    <text evidence="2 8">Homodimer.</text>
</comment>
<dbReference type="AlphaFoldDB" id="A0A3S1D3J6"/>
<dbReference type="PROSITE" id="PS51747">
    <property type="entry name" value="CYT_DCMP_DEAMINASES_2"/>
    <property type="match status" value="1"/>
</dbReference>
<dbReference type="GO" id="GO:0002100">
    <property type="term" value="P:tRNA wobble adenosine to inosine editing"/>
    <property type="evidence" value="ECO:0007669"/>
    <property type="project" value="UniProtKB-UniRule"/>
</dbReference>
<reference evidence="10 11" key="1">
    <citation type="submission" date="2018-12" db="EMBL/GenBank/DDBJ databases">
        <authorList>
            <person name="Sun L."/>
            <person name="Chen Z."/>
        </authorList>
    </citation>
    <scope>NUCLEOTIDE SEQUENCE [LARGE SCALE GENOMIC DNA]</scope>
    <source>
        <strain evidence="10 11">3-5-3</strain>
    </source>
</reference>
<evidence type="ECO:0000256" key="1">
    <source>
        <dbReference type="ARBA" id="ARBA00010669"/>
    </source>
</evidence>
<dbReference type="PROSITE" id="PS00903">
    <property type="entry name" value="CYT_DCMP_DEAMINASES_1"/>
    <property type="match status" value="1"/>
</dbReference>
<dbReference type="InterPro" id="IPR002125">
    <property type="entry name" value="CMP_dCMP_dom"/>
</dbReference>
<evidence type="ECO:0000313" key="10">
    <source>
        <dbReference type="EMBL" id="RUT28069.1"/>
    </source>
</evidence>
<comment type="function">
    <text evidence="8">Catalyzes the deamination of adenosine to inosine at the wobble position 34 of tRNA(Arg2).</text>
</comment>
<evidence type="ECO:0000259" key="9">
    <source>
        <dbReference type="PROSITE" id="PS51747"/>
    </source>
</evidence>
<dbReference type="GO" id="GO:0052717">
    <property type="term" value="F:tRNA-specific adenosine-34 deaminase activity"/>
    <property type="evidence" value="ECO:0007669"/>
    <property type="project" value="UniProtKB-UniRule"/>
</dbReference>
<evidence type="ECO:0000256" key="4">
    <source>
        <dbReference type="ARBA" id="ARBA00022723"/>
    </source>
</evidence>
<evidence type="ECO:0000256" key="8">
    <source>
        <dbReference type="HAMAP-Rule" id="MF_00972"/>
    </source>
</evidence>
<name>A0A3S1D3J6_9BACL</name>
<dbReference type="CDD" id="cd01285">
    <property type="entry name" value="nucleoside_deaminase"/>
    <property type="match status" value="1"/>
</dbReference>
<feature type="binding site" evidence="8">
    <location>
        <position position="86"/>
    </location>
    <ligand>
        <name>Zn(2+)</name>
        <dbReference type="ChEBI" id="CHEBI:29105"/>
        <note>catalytic</note>
    </ligand>
</feature>
<keyword evidence="3 8" id="KW-0819">tRNA processing</keyword>
<dbReference type="PANTHER" id="PTHR11079">
    <property type="entry name" value="CYTOSINE DEAMINASE FAMILY MEMBER"/>
    <property type="match status" value="1"/>
</dbReference>
<evidence type="ECO:0000256" key="2">
    <source>
        <dbReference type="ARBA" id="ARBA00011738"/>
    </source>
</evidence>
<dbReference type="PANTHER" id="PTHR11079:SF202">
    <property type="entry name" value="TRNA-SPECIFIC ADENOSINE DEAMINASE"/>
    <property type="match status" value="1"/>
</dbReference>
<dbReference type="FunFam" id="3.40.140.10:FF:000005">
    <property type="entry name" value="tRNA-specific adenosine deaminase"/>
    <property type="match status" value="1"/>
</dbReference>
<dbReference type="GO" id="GO:0008270">
    <property type="term" value="F:zinc ion binding"/>
    <property type="evidence" value="ECO:0007669"/>
    <property type="project" value="UniProtKB-UniRule"/>
</dbReference>
<dbReference type="OrthoDB" id="9802676at2"/>
<dbReference type="HAMAP" id="MF_00972">
    <property type="entry name" value="tRNA_aden_deaminase"/>
    <property type="match status" value="1"/>
</dbReference>
<keyword evidence="5 8" id="KW-0378">Hydrolase</keyword>
<dbReference type="SUPFAM" id="SSF53927">
    <property type="entry name" value="Cytidine deaminase-like"/>
    <property type="match status" value="1"/>
</dbReference>
<protein>
    <recommendedName>
        <fullName evidence="8">tRNA-specific adenosine deaminase</fullName>
        <ecNumber evidence="8">3.5.4.33</ecNumber>
    </recommendedName>
</protein>
<feature type="binding site" evidence="8">
    <location>
        <position position="83"/>
    </location>
    <ligand>
        <name>Zn(2+)</name>
        <dbReference type="ChEBI" id="CHEBI:29105"/>
        <note>catalytic</note>
    </ligand>
</feature>
<dbReference type="EC" id="3.5.4.33" evidence="8"/>
<dbReference type="InterPro" id="IPR028883">
    <property type="entry name" value="tRNA_aden_deaminase"/>
</dbReference>
<keyword evidence="11" id="KW-1185">Reference proteome</keyword>
<keyword evidence="6 8" id="KW-0862">Zinc</keyword>
<dbReference type="Gene3D" id="3.40.140.10">
    <property type="entry name" value="Cytidine Deaminase, domain 2"/>
    <property type="match status" value="1"/>
</dbReference>
<feature type="active site" description="Proton donor" evidence="8">
    <location>
        <position position="55"/>
    </location>
</feature>
<dbReference type="EMBL" id="RZNX01000012">
    <property type="protein sequence ID" value="RUT28069.1"/>
    <property type="molecule type" value="Genomic_DNA"/>
</dbReference>
<accession>A0A3S1D3J6</accession>
<comment type="cofactor">
    <cofactor evidence="8">
        <name>Zn(2+)</name>
        <dbReference type="ChEBI" id="CHEBI:29105"/>
    </cofactor>
    <text evidence="8">Binds 1 zinc ion per subunit.</text>
</comment>
<dbReference type="InterPro" id="IPR016192">
    <property type="entry name" value="APOBEC/CMP_deaminase_Zn-bd"/>
</dbReference>
<keyword evidence="4 8" id="KW-0479">Metal-binding</keyword>
<dbReference type="NCBIfam" id="NF008113">
    <property type="entry name" value="PRK10860.1"/>
    <property type="match status" value="1"/>
</dbReference>
<sequence>MYTDEYWMNEAIAEARKAEAIGEVPIGAIVVRDQEIIGRGHNLRETAYDPTAHAEIIAIREASRYLGSWRLLDCRLYVTLEPCPMCAGAIVQARIPHVLYGTTDPKAGCAGTLMNLLQESRFNHQTEVTTDILQAECSSLLTQFFRKLRAKPPKSEQ</sequence>
<evidence type="ECO:0000256" key="3">
    <source>
        <dbReference type="ARBA" id="ARBA00022694"/>
    </source>
</evidence>
<dbReference type="InterPro" id="IPR016193">
    <property type="entry name" value="Cytidine_deaminase-like"/>
</dbReference>
<dbReference type="Pfam" id="PF14437">
    <property type="entry name" value="MafB19-deam"/>
    <property type="match status" value="1"/>
</dbReference>
<comment type="catalytic activity">
    <reaction evidence="7 8">
        <text>adenosine(34) in tRNA + H2O + H(+) = inosine(34) in tRNA + NH4(+)</text>
        <dbReference type="Rhea" id="RHEA:43168"/>
        <dbReference type="Rhea" id="RHEA-COMP:10373"/>
        <dbReference type="Rhea" id="RHEA-COMP:10374"/>
        <dbReference type="ChEBI" id="CHEBI:15377"/>
        <dbReference type="ChEBI" id="CHEBI:15378"/>
        <dbReference type="ChEBI" id="CHEBI:28938"/>
        <dbReference type="ChEBI" id="CHEBI:74411"/>
        <dbReference type="ChEBI" id="CHEBI:82852"/>
        <dbReference type="EC" id="3.5.4.33"/>
    </reaction>
</comment>
<evidence type="ECO:0000256" key="6">
    <source>
        <dbReference type="ARBA" id="ARBA00022833"/>
    </source>
</evidence>
<feature type="binding site" evidence="8">
    <location>
        <position position="53"/>
    </location>
    <ligand>
        <name>Zn(2+)</name>
        <dbReference type="ChEBI" id="CHEBI:29105"/>
        <note>catalytic</note>
    </ligand>
</feature>
<evidence type="ECO:0000256" key="5">
    <source>
        <dbReference type="ARBA" id="ARBA00022801"/>
    </source>
</evidence>
<dbReference type="Proteomes" id="UP000272464">
    <property type="component" value="Unassembled WGS sequence"/>
</dbReference>
<comment type="similarity">
    <text evidence="1">Belongs to the cytidine and deoxycytidylate deaminase family. ADAT2 subfamily.</text>
</comment>
<organism evidence="10 11">
    <name type="scientific">Paenibacillus zeisoli</name>
    <dbReference type="NCBI Taxonomy" id="2496267"/>
    <lineage>
        <taxon>Bacteria</taxon>
        <taxon>Bacillati</taxon>
        <taxon>Bacillota</taxon>
        <taxon>Bacilli</taxon>
        <taxon>Bacillales</taxon>
        <taxon>Paenibacillaceae</taxon>
        <taxon>Paenibacillus</taxon>
    </lineage>
</organism>
<evidence type="ECO:0000256" key="7">
    <source>
        <dbReference type="ARBA" id="ARBA00048045"/>
    </source>
</evidence>
<feature type="domain" description="CMP/dCMP-type deaminase" evidence="9">
    <location>
        <begin position="2"/>
        <end position="120"/>
    </location>
</feature>